<evidence type="ECO:0000313" key="3">
    <source>
        <dbReference type="Proteomes" id="UP000002968"/>
    </source>
</evidence>
<feature type="compositionally biased region" description="Low complexity" evidence="1">
    <location>
        <begin position="97"/>
        <end position="109"/>
    </location>
</feature>
<feature type="compositionally biased region" description="Basic residues" evidence="1">
    <location>
        <begin position="163"/>
        <end position="184"/>
    </location>
</feature>
<evidence type="ECO:0000313" key="2">
    <source>
        <dbReference type="EMBL" id="EFL42534.1"/>
    </source>
</evidence>
<name>D9XVY3_9ACTN</name>
<feature type="region of interest" description="Disordered" evidence="1">
    <location>
        <begin position="1"/>
        <end position="290"/>
    </location>
</feature>
<proteinExistence type="predicted"/>
<dbReference type="EMBL" id="GG657758">
    <property type="protein sequence ID" value="EFL42534.1"/>
    <property type="molecule type" value="Genomic_DNA"/>
</dbReference>
<sequence length="290" mass="32309">MTEGEAVRAPAPWCPSKVVGPGGLLNDRPSYSALRTRTGNPLRAAPHRPRPRGTGQDARAGRLRLAGRADGRRGAGCDQERRRAGPAGCPERGRGAGRAAVAGRPQRGAGLHDRARLLRHLHPAGHPAQRDGEPRLVHGLHAVPAGDLAGPARGAAELPDRGRRAHRTAHVRRLPARRGHRRRRGDGPVAAHGQEQEGPLPGRRGRPSADDRRDRDPRRADRRRGRRRRPERRHPRRARRARDQRRTHPVPGCLRRRTRHQAGHRPGARARRPRHRRRRPARPHPAEVAR</sequence>
<organism evidence="2 3">
    <name type="scientific">Streptomyces griseoflavus Tu4000</name>
    <dbReference type="NCBI Taxonomy" id="467200"/>
    <lineage>
        <taxon>Bacteria</taxon>
        <taxon>Bacillati</taxon>
        <taxon>Actinomycetota</taxon>
        <taxon>Actinomycetes</taxon>
        <taxon>Kitasatosporales</taxon>
        <taxon>Streptomycetaceae</taxon>
        <taxon>Streptomyces</taxon>
    </lineage>
</organism>
<accession>D9XVY3</accession>
<protein>
    <submittedName>
        <fullName evidence="2">Glycine dehydrogenase</fullName>
    </submittedName>
</protein>
<evidence type="ECO:0000256" key="1">
    <source>
        <dbReference type="SAM" id="MobiDB-lite"/>
    </source>
</evidence>
<dbReference type="AlphaFoldDB" id="D9XVY3"/>
<reference evidence="2" key="1">
    <citation type="submission" date="2009-02" db="EMBL/GenBank/DDBJ databases">
        <title>Annotation of Streptomyces griseoflavus strain Tu4000.</title>
        <authorList>
            <consortium name="The Broad Institute Genome Sequencing Platform"/>
            <consortium name="Broad Institute Microbial Sequencing Center"/>
            <person name="Fischbach M."/>
            <person name="Godfrey P."/>
            <person name="Ward D."/>
            <person name="Young S."/>
            <person name="Zeng Q."/>
            <person name="Koehrsen M."/>
            <person name="Alvarado L."/>
            <person name="Berlin A.M."/>
            <person name="Bochicchio J."/>
            <person name="Borenstein D."/>
            <person name="Chapman S.B."/>
            <person name="Chen Z."/>
            <person name="Engels R."/>
            <person name="Freedman E."/>
            <person name="Gellesch M."/>
            <person name="Goldberg J."/>
            <person name="Griggs A."/>
            <person name="Gujja S."/>
            <person name="Heilman E.R."/>
            <person name="Heiman D.I."/>
            <person name="Hepburn T.A."/>
            <person name="Howarth C."/>
            <person name="Jen D."/>
            <person name="Larson L."/>
            <person name="Lewis B."/>
            <person name="Mehta T."/>
            <person name="Park D."/>
            <person name="Pearson M."/>
            <person name="Richards J."/>
            <person name="Roberts A."/>
            <person name="Saif S."/>
            <person name="Shea T.D."/>
            <person name="Shenoy N."/>
            <person name="Sisk P."/>
            <person name="Stolte C."/>
            <person name="Sykes S.N."/>
            <person name="Thomson T."/>
            <person name="Walk T."/>
            <person name="White J."/>
            <person name="Yandava C."/>
            <person name="Straight P."/>
            <person name="Clardy J."/>
            <person name="Hung D."/>
            <person name="Kolter R."/>
            <person name="Mekalanos J."/>
            <person name="Walker S."/>
            <person name="Walsh C.T."/>
            <person name="Wieland-Brown L.C."/>
            <person name="Haas B."/>
            <person name="Nusbaum C."/>
            <person name="Birren B."/>
        </authorList>
    </citation>
    <scope>NUCLEOTIDE SEQUENCE [LARGE SCALE GENOMIC DNA]</scope>
    <source>
        <strain evidence="2">Tu4000</strain>
    </source>
</reference>
<dbReference type="HOGENOM" id="CLU_959487_0_0_11"/>
<feature type="compositionally biased region" description="Basic and acidic residues" evidence="1">
    <location>
        <begin position="67"/>
        <end position="83"/>
    </location>
</feature>
<feature type="compositionally biased region" description="Basic and acidic residues" evidence="1">
    <location>
        <begin position="207"/>
        <end position="219"/>
    </location>
</feature>
<keyword evidence="3" id="KW-1185">Reference proteome</keyword>
<feature type="compositionally biased region" description="Basic residues" evidence="1">
    <location>
        <begin position="220"/>
        <end position="282"/>
    </location>
</feature>
<dbReference type="Proteomes" id="UP000002968">
    <property type="component" value="Unassembled WGS sequence"/>
</dbReference>
<gene>
    <name evidence="2" type="ORF">SSRG_05338</name>
</gene>